<name>A0AAW0DJE0_9AGAR</name>
<feature type="transmembrane region" description="Helical" evidence="1">
    <location>
        <begin position="12"/>
        <end position="39"/>
    </location>
</feature>
<evidence type="ECO:0008006" key="4">
    <source>
        <dbReference type="Google" id="ProtNLM"/>
    </source>
</evidence>
<feature type="transmembrane region" description="Helical" evidence="1">
    <location>
        <begin position="145"/>
        <end position="169"/>
    </location>
</feature>
<reference evidence="2 3" key="1">
    <citation type="journal article" date="2024" name="J Genomics">
        <title>Draft genome sequencing and assembly of Favolaschia claudopus CIRM-BRFM 2984 isolated from oak limbs.</title>
        <authorList>
            <person name="Navarro D."/>
            <person name="Drula E."/>
            <person name="Chaduli D."/>
            <person name="Cazenave R."/>
            <person name="Ahrendt S."/>
            <person name="Wang J."/>
            <person name="Lipzen A."/>
            <person name="Daum C."/>
            <person name="Barry K."/>
            <person name="Grigoriev I.V."/>
            <person name="Favel A."/>
            <person name="Rosso M.N."/>
            <person name="Martin F."/>
        </authorList>
    </citation>
    <scope>NUCLEOTIDE SEQUENCE [LARGE SCALE GENOMIC DNA]</scope>
    <source>
        <strain evidence="2 3">CIRM-BRFM 2984</strain>
    </source>
</reference>
<organism evidence="2 3">
    <name type="scientific">Favolaschia claudopus</name>
    <dbReference type="NCBI Taxonomy" id="2862362"/>
    <lineage>
        <taxon>Eukaryota</taxon>
        <taxon>Fungi</taxon>
        <taxon>Dikarya</taxon>
        <taxon>Basidiomycota</taxon>
        <taxon>Agaricomycotina</taxon>
        <taxon>Agaricomycetes</taxon>
        <taxon>Agaricomycetidae</taxon>
        <taxon>Agaricales</taxon>
        <taxon>Marasmiineae</taxon>
        <taxon>Mycenaceae</taxon>
        <taxon>Favolaschia</taxon>
    </lineage>
</organism>
<comment type="caution">
    <text evidence="2">The sequence shown here is derived from an EMBL/GenBank/DDBJ whole genome shotgun (WGS) entry which is preliminary data.</text>
</comment>
<sequence length="218" mass="23667">MASVRSHTFCCCLPVRFGVLVMSFGAMAVGGIVAVAGWIRVKDLPQHPLIQDVERALYVYSAMFSLLALVGAFGFIGALSKQKGLVTIFGTLLAVHLGISVATGIYAIYTVFKNTSEQALFDCIKGSTDPSEIESCNNGLKLLKIIIIVGYSVTWLIELWGCLIVNSYVKQLKEEEMAQAMSSTNPNAMSHYDPNGPYVPPVTTYTFAQPNQSHGYQA</sequence>
<feature type="transmembrane region" description="Helical" evidence="1">
    <location>
        <begin position="59"/>
        <end position="79"/>
    </location>
</feature>
<dbReference type="AlphaFoldDB" id="A0AAW0DJE0"/>
<feature type="transmembrane region" description="Helical" evidence="1">
    <location>
        <begin position="86"/>
        <end position="109"/>
    </location>
</feature>
<proteinExistence type="predicted"/>
<evidence type="ECO:0000313" key="3">
    <source>
        <dbReference type="Proteomes" id="UP001362999"/>
    </source>
</evidence>
<keyword evidence="3" id="KW-1185">Reference proteome</keyword>
<keyword evidence="1" id="KW-0472">Membrane</keyword>
<dbReference type="Proteomes" id="UP001362999">
    <property type="component" value="Unassembled WGS sequence"/>
</dbReference>
<accession>A0AAW0DJE0</accession>
<evidence type="ECO:0000256" key="1">
    <source>
        <dbReference type="SAM" id="Phobius"/>
    </source>
</evidence>
<evidence type="ECO:0000313" key="2">
    <source>
        <dbReference type="EMBL" id="KAK7052387.1"/>
    </source>
</evidence>
<keyword evidence="1" id="KW-0812">Transmembrane</keyword>
<protein>
    <recommendedName>
        <fullName evidence="4">Tetraspanin</fullName>
    </recommendedName>
</protein>
<dbReference type="EMBL" id="JAWWNJ010000007">
    <property type="protein sequence ID" value="KAK7052387.1"/>
    <property type="molecule type" value="Genomic_DNA"/>
</dbReference>
<keyword evidence="1" id="KW-1133">Transmembrane helix</keyword>
<gene>
    <name evidence="2" type="ORF">R3P38DRAFT_2860038</name>
</gene>